<protein>
    <submittedName>
        <fullName evidence="3 4">RNA polymerase-associated protein LEO1</fullName>
    </submittedName>
</protein>
<dbReference type="GO" id="GO:0032968">
    <property type="term" value="P:positive regulation of transcription elongation by RNA polymerase II"/>
    <property type="evidence" value="ECO:0007669"/>
    <property type="project" value="TreeGrafter"/>
</dbReference>
<dbReference type="AlphaFoldDB" id="A0A0K0DYV6"/>
<proteinExistence type="predicted"/>
<keyword evidence="2" id="KW-1185">Reference proteome</keyword>
<feature type="region of interest" description="Disordered" evidence="1">
    <location>
        <begin position="323"/>
        <end position="342"/>
    </location>
</feature>
<evidence type="ECO:0000313" key="4">
    <source>
        <dbReference type="WBParaSite" id="TCONS_00006581.p1"/>
    </source>
</evidence>
<sequence length="413" mass="47222">MSSILDSDDEKQPGPAFGPVSSDSSDDDVSPQKYRSPSDGSSSSSDTSSDDGNHMKSENHRQLNSSDEEEEEDFSKQNEEIEQLNQETNKHVMPDLSSSSNDDSDVEDNTLNFENNQPTGIILHPDSDEDKSEDDFDGKEKEAETISVFRPHTSISNTKVSLLKLPQYVRIDAKPFHKDYFDDRDFVGNDSLVGKISTENVIRWKYENGDSCGKKISNAKIVRWSDGTTSLRIGRKFFDVVIQKETGVNHCFMRLSSYLFGQAPFKEKITFRTLEKTIPVFSRSKGRNKPQTVKILQEDEIRVNPEVEQAKLKKIEEEKLRAAQRRENQQRRIREKPRYTGLSSKFLERNGESLNAIKNRYAQGNYSSSEEDSDDEYYSGTRKLESDDEEDETSSKNKKDLKKKKVVIEDDED</sequence>
<name>A0A0K0DYV6_STRER</name>
<feature type="compositionally biased region" description="Basic and acidic residues" evidence="1">
    <location>
        <begin position="51"/>
        <end position="61"/>
    </location>
</feature>
<evidence type="ECO:0000256" key="1">
    <source>
        <dbReference type="SAM" id="MobiDB-lite"/>
    </source>
</evidence>
<reference evidence="3" key="1">
    <citation type="submission" date="2015-08" db="UniProtKB">
        <authorList>
            <consortium name="WormBaseParasite"/>
        </authorList>
    </citation>
    <scope>IDENTIFICATION</scope>
</reference>
<evidence type="ECO:0000313" key="3">
    <source>
        <dbReference type="WBParaSite" id="SSTP_0000242200.1"/>
    </source>
</evidence>
<dbReference type="PANTHER" id="PTHR23146">
    <property type="entry name" value="LEO1 PROTEIN"/>
    <property type="match status" value="1"/>
</dbReference>
<dbReference type="WBParaSite" id="TCONS_00006581.p1">
    <property type="protein sequence ID" value="TCONS_00006581.p1"/>
    <property type="gene ID" value="XLOC_004716"/>
</dbReference>
<dbReference type="GO" id="GO:0006368">
    <property type="term" value="P:transcription elongation by RNA polymerase II"/>
    <property type="evidence" value="ECO:0007669"/>
    <property type="project" value="InterPro"/>
</dbReference>
<dbReference type="GO" id="GO:1990269">
    <property type="term" value="F:RNA polymerase II C-terminal domain phosphoserine binding"/>
    <property type="evidence" value="ECO:0007669"/>
    <property type="project" value="TreeGrafter"/>
</dbReference>
<organism evidence="3">
    <name type="scientific">Strongyloides stercoralis</name>
    <name type="common">Threadworm</name>
    <dbReference type="NCBI Taxonomy" id="6248"/>
    <lineage>
        <taxon>Eukaryota</taxon>
        <taxon>Metazoa</taxon>
        <taxon>Ecdysozoa</taxon>
        <taxon>Nematoda</taxon>
        <taxon>Chromadorea</taxon>
        <taxon>Rhabditida</taxon>
        <taxon>Tylenchina</taxon>
        <taxon>Panagrolaimomorpha</taxon>
        <taxon>Strongyloidoidea</taxon>
        <taxon>Strongyloididae</taxon>
        <taxon>Strongyloides</taxon>
    </lineage>
</organism>
<dbReference type="WBParaSite" id="SSTP_0000242200.1">
    <property type="protein sequence ID" value="SSTP_0000242200.1"/>
    <property type="gene ID" value="SSTP_0000242200"/>
</dbReference>
<feature type="compositionally biased region" description="Polar residues" evidence="1">
    <location>
        <begin position="109"/>
        <end position="119"/>
    </location>
</feature>
<feature type="compositionally biased region" description="Basic and acidic residues" evidence="1">
    <location>
        <begin position="323"/>
        <end position="338"/>
    </location>
</feature>
<dbReference type="Proteomes" id="UP000035681">
    <property type="component" value="Unplaced"/>
</dbReference>
<dbReference type="PANTHER" id="PTHR23146:SF0">
    <property type="entry name" value="RNA POLYMERASE-ASSOCIATED PROTEIN LEO1"/>
    <property type="match status" value="1"/>
</dbReference>
<feature type="compositionally biased region" description="Acidic residues" evidence="1">
    <location>
        <begin position="127"/>
        <end position="137"/>
    </location>
</feature>
<feature type="region of interest" description="Disordered" evidence="1">
    <location>
        <begin position="362"/>
        <end position="413"/>
    </location>
</feature>
<dbReference type="STRING" id="6248.A0A0K0DYV6"/>
<dbReference type="Pfam" id="PF04004">
    <property type="entry name" value="Leo1"/>
    <property type="match status" value="1"/>
</dbReference>
<feature type="compositionally biased region" description="Low complexity" evidence="1">
    <location>
        <begin position="37"/>
        <end position="47"/>
    </location>
</feature>
<feature type="region of interest" description="Disordered" evidence="1">
    <location>
        <begin position="1"/>
        <end position="139"/>
    </location>
</feature>
<dbReference type="InterPro" id="IPR007149">
    <property type="entry name" value="Leo1"/>
</dbReference>
<accession>A0A0K0DYV6</accession>
<dbReference type="GO" id="GO:0016593">
    <property type="term" value="C:Cdc73/Paf1 complex"/>
    <property type="evidence" value="ECO:0007669"/>
    <property type="project" value="InterPro"/>
</dbReference>
<evidence type="ECO:0000313" key="2">
    <source>
        <dbReference type="Proteomes" id="UP000035681"/>
    </source>
</evidence>